<dbReference type="Pfam" id="PF00989">
    <property type="entry name" value="PAS"/>
    <property type="match status" value="1"/>
</dbReference>
<feature type="domain" description="PAS" evidence="2">
    <location>
        <begin position="29"/>
        <end position="55"/>
    </location>
</feature>
<evidence type="ECO:0000259" key="2">
    <source>
        <dbReference type="PROSITE" id="PS50112"/>
    </source>
</evidence>
<dbReference type="InterPro" id="IPR013767">
    <property type="entry name" value="PAS_fold"/>
</dbReference>
<evidence type="ECO:0000256" key="1">
    <source>
        <dbReference type="SAM" id="MobiDB-lite"/>
    </source>
</evidence>
<dbReference type="InterPro" id="IPR000014">
    <property type="entry name" value="PAS"/>
</dbReference>
<dbReference type="PROSITE" id="PS50112">
    <property type="entry name" value="PAS"/>
    <property type="match status" value="1"/>
</dbReference>
<evidence type="ECO:0000313" key="4">
    <source>
        <dbReference type="Proteomes" id="UP001382904"/>
    </source>
</evidence>
<dbReference type="InterPro" id="IPR035965">
    <property type="entry name" value="PAS-like_dom_sf"/>
</dbReference>
<comment type="caution">
    <text evidence="3">The sequence shown here is derived from an EMBL/GenBank/DDBJ whole genome shotgun (WGS) entry which is preliminary data.</text>
</comment>
<evidence type="ECO:0000313" key="3">
    <source>
        <dbReference type="EMBL" id="MEJ8645488.1"/>
    </source>
</evidence>
<reference evidence="3 4" key="1">
    <citation type="submission" date="2024-03" db="EMBL/GenBank/DDBJ databases">
        <title>Novel Streptomyces species of biotechnological and ecological value are a feature of Machair soil.</title>
        <authorList>
            <person name="Prole J.R."/>
            <person name="Goodfellow M."/>
            <person name="Allenby N."/>
            <person name="Ward A.C."/>
        </authorList>
    </citation>
    <scope>NUCLEOTIDE SEQUENCE [LARGE SCALE GENOMIC DNA]</scope>
    <source>
        <strain evidence="3 4">MS1.HAVA.3</strain>
    </source>
</reference>
<dbReference type="SUPFAM" id="SSF55785">
    <property type="entry name" value="PYP-like sensor domain (PAS domain)"/>
    <property type="match status" value="1"/>
</dbReference>
<dbReference type="Gene3D" id="3.30.450.20">
    <property type="entry name" value="PAS domain"/>
    <property type="match status" value="1"/>
</dbReference>
<dbReference type="EMBL" id="JBBKAM010000004">
    <property type="protein sequence ID" value="MEJ8645488.1"/>
    <property type="molecule type" value="Genomic_DNA"/>
</dbReference>
<organism evidence="3 4">
    <name type="scientific">Streptomyces caledonius</name>
    <dbReference type="NCBI Taxonomy" id="3134107"/>
    <lineage>
        <taxon>Bacteria</taxon>
        <taxon>Bacillati</taxon>
        <taxon>Actinomycetota</taxon>
        <taxon>Actinomycetes</taxon>
        <taxon>Kitasatosporales</taxon>
        <taxon>Streptomycetaceae</taxon>
        <taxon>Streptomyces</taxon>
    </lineage>
</organism>
<feature type="region of interest" description="Disordered" evidence="1">
    <location>
        <begin position="1"/>
        <end position="24"/>
    </location>
</feature>
<proteinExistence type="predicted"/>
<accession>A0ABU8UEF5</accession>
<protein>
    <submittedName>
        <fullName evidence="3">PAS domain S-box protein</fullName>
    </submittedName>
</protein>
<name>A0ABU8UEF5_9ACTN</name>
<dbReference type="Proteomes" id="UP001382904">
    <property type="component" value="Unassembled WGS sequence"/>
</dbReference>
<dbReference type="CDD" id="cd00130">
    <property type="entry name" value="PAS"/>
    <property type="match status" value="1"/>
</dbReference>
<keyword evidence="4" id="KW-1185">Reference proteome</keyword>
<dbReference type="NCBIfam" id="TIGR00229">
    <property type="entry name" value="sensory_box"/>
    <property type="match status" value="1"/>
</dbReference>
<gene>
    <name evidence="3" type="ORF">WKI68_38190</name>
</gene>
<sequence length="181" mass="19899">MEQLPTSPGERPEDTSASRGSAYTASATISEQGIVTEWSEEASRLLGYVPAEVVGLPAAHLLADSAGDAARRIPPDQHRWSGTVALRHRDGRRLEVGLLAHRWTSTGGTAKWFVVSAVAGGPRIPWDEPLKDWAFTQSPAPWRSSMRTCGWCGRTRAWRARCPSRRPRCAGCASRRSRRIP</sequence>